<dbReference type="Pfam" id="PF00183">
    <property type="entry name" value="HSP90"/>
    <property type="match status" value="1"/>
</dbReference>
<evidence type="ECO:0000256" key="4">
    <source>
        <dbReference type="ARBA" id="ARBA00022840"/>
    </source>
</evidence>
<comment type="similarity">
    <text evidence="1 7">Belongs to the heat shock protein 90 family.</text>
</comment>
<feature type="binding site" evidence="8">
    <location>
        <position position="90"/>
    </location>
    <ligand>
        <name>ATP</name>
        <dbReference type="ChEBI" id="CHEBI:30616"/>
    </ligand>
</feature>
<dbReference type="InterPro" id="IPR037196">
    <property type="entry name" value="HSP90_C"/>
</dbReference>
<dbReference type="Pfam" id="PF13589">
    <property type="entry name" value="HATPase_c_3"/>
    <property type="match status" value="1"/>
</dbReference>
<dbReference type="Gene3D" id="3.30.230.80">
    <property type="match status" value="1"/>
</dbReference>
<dbReference type="Gene3D" id="3.30.565.10">
    <property type="entry name" value="Histidine kinase-like ATPase, C-terminal domain"/>
    <property type="match status" value="1"/>
</dbReference>
<reference evidence="9 10" key="1">
    <citation type="submission" date="2016-03" db="EMBL/GenBank/DDBJ databases">
        <title>Draft genome sequence of Paenibacillus glacialis DSM 22343.</title>
        <authorList>
            <person name="Shin S.-K."/>
            <person name="Yi H."/>
        </authorList>
    </citation>
    <scope>NUCLEOTIDE SEQUENCE [LARGE SCALE GENOMIC DNA]</scope>
    <source>
        <strain evidence="9 10">DSM 22343</strain>
    </source>
</reference>
<name>A0A168FAP4_9BACL</name>
<comment type="function">
    <text evidence="7">Molecular chaperone. Has ATPase activity.</text>
</comment>
<dbReference type="NCBIfam" id="NF003555">
    <property type="entry name" value="PRK05218.1"/>
    <property type="match status" value="1"/>
</dbReference>
<dbReference type="PRINTS" id="PR00775">
    <property type="entry name" value="HEATSHOCK90"/>
</dbReference>
<dbReference type="Gene3D" id="3.40.50.11260">
    <property type="match status" value="1"/>
</dbReference>
<dbReference type="InterPro" id="IPR020575">
    <property type="entry name" value="Hsp90_N"/>
</dbReference>
<keyword evidence="2 7" id="KW-0963">Cytoplasm</keyword>
<feature type="binding site" evidence="8">
    <location>
        <position position="35"/>
    </location>
    <ligand>
        <name>ATP</name>
        <dbReference type="ChEBI" id="CHEBI:30616"/>
    </ligand>
</feature>
<evidence type="ECO:0000313" key="10">
    <source>
        <dbReference type="Proteomes" id="UP000076967"/>
    </source>
</evidence>
<dbReference type="GO" id="GO:0005524">
    <property type="term" value="F:ATP binding"/>
    <property type="evidence" value="ECO:0007669"/>
    <property type="project" value="UniProtKB-UniRule"/>
</dbReference>
<dbReference type="AlphaFoldDB" id="A0A168FAP4"/>
<gene>
    <name evidence="7" type="primary">htpG</name>
    <name evidence="9" type="ORF">PGLA_21590</name>
</gene>
<dbReference type="SUPFAM" id="SSF54211">
    <property type="entry name" value="Ribosomal protein S5 domain 2-like"/>
    <property type="match status" value="1"/>
</dbReference>
<proteinExistence type="inferred from homology"/>
<dbReference type="InterPro" id="IPR019805">
    <property type="entry name" value="Heat_shock_protein_90_CS"/>
</dbReference>
<feature type="region of interest" description="C" evidence="7">
    <location>
        <begin position="553"/>
        <end position="626"/>
    </location>
</feature>
<dbReference type="PANTHER" id="PTHR11528">
    <property type="entry name" value="HEAT SHOCK PROTEIN 90 FAMILY MEMBER"/>
    <property type="match status" value="1"/>
</dbReference>
<keyword evidence="3 7" id="KW-0547">Nucleotide-binding</keyword>
<dbReference type="GO" id="GO:0016887">
    <property type="term" value="F:ATP hydrolysis activity"/>
    <property type="evidence" value="ECO:0007669"/>
    <property type="project" value="InterPro"/>
</dbReference>
<comment type="subcellular location">
    <subcellularLocation>
        <location evidence="7">Cytoplasm</location>
    </subcellularLocation>
</comment>
<feature type="binding site" evidence="8">
    <location>
        <position position="31"/>
    </location>
    <ligand>
        <name>ATP</name>
        <dbReference type="ChEBI" id="CHEBI:30616"/>
    </ligand>
</feature>
<dbReference type="Proteomes" id="UP000076967">
    <property type="component" value="Unassembled WGS sequence"/>
</dbReference>
<evidence type="ECO:0000256" key="8">
    <source>
        <dbReference type="PIRSR" id="PIRSR002583-1"/>
    </source>
</evidence>
<evidence type="ECO:0000256" key="5">
    <source>
        <dbReference type="ARBA" id="ARBA00023016"/>
    </source>
</evidence>
<dbReference type="GO" id="GO:0140662">
    <property type="term" value="F:ATP-dependent protein folding chaperone"/>
    <property type="evidence" value="ECO:0007669"/>
    <property type="project" value="InterPro"/>
</dbReference>
<dbReference type="GO" id="GO:0005737">
    <property type="term" value="C:cytoplasm"/>
    <property type="evidence" value="ECO:0007669"/>
    <property type="project" value="UniProtKB-SubCell"/>
</dbReference>
<dbReference type="FunFam" id="1.20.120.790:FF:000006">
    <property type="entry name" value="Chaperone protein HtpG"/>
    <property type="match status" value="1"/>
</dbReference>
<dbReference type="EMBL" id="LVJH01000058">
    <property type="protein sequence ID" value="OAB36019.1"/>
    <property type="molecule type" value="Genomic_DNA"/>
</dbReference>
<keyword evidence="6 7" id="KW-0143">Chaperone</keyword>
<comment type="caution">
    <text evidence="9">The sequence shown here is derived from an EMBL/GenBank/DDBJ whole genome shotgun (WGS) entry which is preliminary data.</text>
</comment>
<dbReference type="Gene3D" id="1.20.120.790">
    <property type="entry name" value="Heat shock protein 90, C-terminal domain"/>
    <property type="match status" value="1"/>
</dbReference>
<feature type="binding site" evidence="8">
    <location>
        <position position="167"/>
    </location>
    <ligand>
        <name>ATP</name>
        <dbReference type="ChEBI" id="CHEBI:30616"/>
    </ligand>
</feature>
<dbReference type="FunFam" id="3.40.50.11260:FF:000008">
    <property type="entry name" value="Chaperone protein HtpG"/>
    <property type="match status" value="1"/>
</dbReference>
<dbReference type="CDD" id="cd16927">
    <property type="entry name" value="HATPase_Hsp90-like"/>
    <property type="match status" value="1"/>
</dbReference>
<dbReference type="InterPro" id="IPR001404">
    <property type="entry name" value="Hsp90_fam"/>
</dbReference>
<dbReference type="SUPFAM" id="SSF55874">
    <property type="entry name" value="ATPase domain of HSP90 chaperone/DNA topoisomerase II/histidine kinase"/>
    <property type="match status" value="1"/>
</dbReference>
<evidence type="ECO:0000256" key="3">
    <source>
        <dbReference type="ARBA" id="ARBA00022741"/>
    </source>
</evidence>
<evidence type="ECO:0000313" key="9">
    <source>
        <dbReference type="EMBL" id="OAB36019.1"/>
    </source>
</evidence>
<dbReference type="SUPFAM" id="SSF110942">
    <property type="entry name" value="HSP90 C-terminal domain"/>
    <property type="match status" value="1"/>
</dbReference>
<evidence type="ECO:0000256" key="1">
    <source>
        <dbReference type="ARBA" id="ARBA00008239"/>
    </source>
</evidence>
<feature type="binding site" evidence="8">
    <location>
        <position position="82"/>
    </location>
    <ligand>
        <name>ATP</name>
        <dbReference type="ChEBI" id="CHEBI:30616"/>
    </ligand>
</feature>
<feature type="binding site" evidence="8">
    <location>
        <begin position="117"/>
        <end position="122"/>
    </location>
    <ligand>
        <name>ATP</name>
        <dbReference type="ChEBI" id="CHEBI:30616"/>
    </ligand>
</feature>
<dbReference type="HAMAP" id="MF_00505">
    <property type="entry name" value="HSP90"/>
    <property type="match status" value="1"/>
</dbReference>
<feature type="binding site" evidence="8">
    <location>
        <position position="96"/>
    </location>
    <ligand>
        <name>ATP</name>
        <dbReference type="ChEBI" id="CHEBI:30616"/>
    </ligand>
</feature>
<protein>
    <recommendedName>
        <fullName evidence="7">Chaperone protein HtpG</fullName>
    </recommendedName>
    <alternativeName>
        <fullName evidence="7">Heat shock protein HtpG</fullName>
    </alternativeName>
    <alternativeName>
        <fullName evidence="7">High temperature protein G</fullName>
    </alternativeName>
</protein>
<dbReference type="InterPro" id="IPR020568">
    <property type="entry name" value="Ribosomal_Su5_D2-typ_SF"/>
</dbReference>
<accession>A0A168FAP4</accession>
<keyword evidence="4 7" id="KW-0067">ATP-binding</keyword>
<dbReference type="InterPro" id="IPR036890">
    <property type="entry name" value="HATPase_C_sf"/>
</dbReference>
<dbReference type="GO" id="GO:0051082">
    <property type="term" value="F:unfolded protein binding"/>
    <property type="evidence" value="ECO:0007669"/>
    <property type="project" value="UniProtKB-UniRule"/>
</dbReference>
<dbReference type="RefSeq" id="WP_068536948.1">
    <property type="nucleotide sequence ID" value="NZ_LVJH01000058.1"/>
</dbReference>
<keyword evidence="10" id="KW-1185">Reference proteome</keyword>
<keyword evidence="5 7" id="KW-0346">Stress response</keyword>
<dbReference type="OrthoDB" id="9802640at2"/>
<evidence type="ECO:0000256" key="6">
    <source>
        <dbReference type="ARBA" id="ARBA00023186"/>
    </source>
</evidence>
<sequence>MAKQEFKAESKRLLEMMINSIYTQREIFLRELISNASDAIDKMYYKALVDEEIVFNKEDYFIKVTADKANRTLTISDTGMGMTQEELENNLGVIAKSGSLAFKKDNEAKDGHNIIGQFGVGFYSAFMVADVVTVISKALGSDEAFKWESEGADGYTIVPCEKDTVGTEIILTIKENTEDDQYDEYLEEYRLKSIIKKYSDFIKFPIKMDAKGQRPIEGSEDELEEVIEEETINSMVPIWRKNKNELTVEDYDNFYAEKRYGFDKPIKHIHISADGAVVYNAILFIPENTPFDYYTKEYEKGLELYSNGVLIMDKCSDLLPDFFSFVKGMVDSEDLSLNISREMLQHDRQLTLIAKNIKNKIKSQLQSLLKDEREKYEQFFNSFGRQLKFGVYNEYGMNKDLLQDLLMFHSSKEKKLVTLDEYVARMPEDQKYIYYASGDSMERIDRLPQTEIVTDKGYEILYFTDDIDEFAIKMIMSYKEKEFRSVSSGDLGIEADENDKPTEAEENDNKELFEAMKGVLTDKVTNVKASKRLKSHPVCLSSEGELTIEMEKILMGMANGQDAKADKVLEINVNHEVFQSLRDAYANDKDKLSLYTNLLYNQALLIEGLQVIDPVQFTNDICKIMK</sequence>
<dbReference type="PROSITE" id="PS00298">
    <property type="entry name" value="HSP90"/>
    <property type="match status" value="1"/>
</dbReference>
<evidence type="ECO:0000256" key="7">
    <source>
        <dbReference type="HAMAP-Rule" id="MF_00505"/>
    </source>
</evidence>
<comment type="caution">
    <text evidence="7">Lacks conserved residue(s) required for the propagation of feature annotation.</text>
</comment>
<feature type="binding site" evidence="8">
    <location>
        <begin position="97"/>
        <end position="98"/>
    </location>
    <ligand>
        <name>ATP</name>
        <dbReference type="ChEBI" id="CHEBI:30616"/>
    </ligand>
</feature>
<feature type="region of interest" description="A; substrate-binding" evidence="7">
    <location>
        <begin position="1"/>
        <end position="341"/>
    </location>
</feature>
<evidence type="ECO:0000256" key="2">
    <source>
        <dbReference type="ARBA" id="ARBA00022490"/>
    </source>
</evidence>
<dbReference type="PIRSF" id="PIRSF002583">
    <property type="entry name" value="Hsp90"/>
    <property type="match status" value="1"/>
</dbReference>
<feature type="binding site" evidence="8">
    <location>
        <position position="341"/>
    </location>
    <ligand>
        <name>ATP</name>
        <dbReference type="ChEBI" id="CHEBI:30616"/>
    </ligand>
</feature>
<dbReference type="STRING" id="494026.PGLA_21590"/>
<feature type="binding site" evidence="8">
    <location>
        <position position="77"/>
    </location>
    <ligand>
        <name>ATP</name>
        <dbReference type="ChEBI" id="CHEBI:30616"/>
    </ligand>
</feature>
<organism evidence="9 10">
    <name type="scientific">Paenibacillus glacialis</name>
    <dbReference type="NCBI Taxonomy" id="494026"/>
    <lineage>
        <taxon>Bacteria</taxon>
        <taxon>Bacillati</taxon>
        <taxon>Bacillota</taxon>
        <taxon>Bacilli</taxon>
        <taxon>Bacillales</taxon>
        <taxon>Paenibacillaceae</taxon>
        <taxon>Paenibacillus</taxon>
    </lineage>
</organism>
<comment type="subunit">
    <text evidence="7">Homodimer.</text>
</comment>